<keyword evidence="1" id="KW-0472">Membrane</keyword>
<dbReference type="InterPro" id="IPR016140">
    <property type="entry name" value="Bifunc_inhib/LTP/seed_store"/>
</dbReference>
<feature type="transmembrane region" description="Helical" evidence="1">
    <location>
        <begin position="78"/>
        <end position="96"/>
    </location>
</feature>
<dbReference type="PANTHER" id="PTHR34287">
    <property type="entry name" value="OS06G0551500 PROTEIN-RELATED"/>
    <property type="match status" value="1"/>
</dbReference>
<dbReference type="AlphaFoldDB" id="A0A8X8VZI7"/>
<dbReference type="Proteomes" id="UP000298416">
    <property type="component" value="Unassembled WGS sequence"/>
</dbReference>
<sequence length="205" mass="22721">MSISETSSSPDDPTQLVSKSVPDRLLSKFYDVSELGFDYEQSGLWASPVQRRAFLDSPGNISTKHDLAAKLQRRRSHLSFNVAAILLLLLIASAAAHTTTTMYKDEKCKREIKEMPQWQCVMWIASEPFGDAIAAPNRRYQPEEHLFSCCQHLNSLSSQCRCDAVWEMMMEITGYGDIACALAEQCGLKCSLTCPGSGHRGPALA</sequence>
<evidence type="ECO:0000313" key="3">
    <source>
        <dbReference type="EMBL" id="KAG6385290.1"/>
    </source>
</evidence>
<dbReference type="InterPro" id="IPR036312">
    <property type="entry name" value="Bifun_inhib/LTP/seed_sf"/>
</dbReference>
<reference evidence="3" key="1">
    <citation type="submission" date="2018-01" db="EMBL/GenBank/DDBJ databases">
        <authorList>
            <person name="Mao J.F."/>
        </authorList>
    </citation>
    <scope>NUCLEOTIDE SEQUENCE</scope>
    <source>
        <strain evidence="3">Huo1</strain>
        <tissue evidence="3">Leaf</tissue>
    </source>
</reference>
<feature type="domain" description="Bifunctional inhibitor/plant lipid transfer protein/seed storage helical" evidence="2">
    <location>
        <begin position="137"/>
        <end position="192"/>
    </location>
</feature>
<dbReference type="Pfam" id="PF00234">
    <property type="entry name" value="Tryp_alpha_amyl"/>
    <property type="match status" value="1"/>
</dbReference>
<evidence type="ECO:0000259" key="2">
    <source>
        <dbReference type="Pfam" id="PF00234"/>
    </source>
</evidence>
<proteinExistence type="predicted"/>
<keyword evidence="4" id="KW-1185">Reference proteome</keyword>
<gene>
    <name evidence="3" type="ORF">SASPL_154123</name>
</gene>
<organism evidence="3">
    <name type="scientific">Salvia splendens</name>
    <name type="common">Scarlet sage</name>
    <dbReference type="NCBI Taxonomy" id="180675"/>
    <lineage>
        <taxon>Eukaryota</taxon>
        <taxon>Viridiplantae</taxon>
        <taxon>Streptophyta</taxon>
        <taxon>Embryophyta</taxon>
        <taxon>Tracheophyta</taxon>
        <taxon>Spermatophyta</taxon>
        <taxon>Magnoliopsida</taxon>
        <taxon>eudicotyledons</taxon>
        <taxon>Gunneridae</taxon>
        <taxon>Pentapetalae</taxon>
        <taxon>asterids</taxon>
        <taxon>lamiids</taxon>
        <taxon>Lamiales</taxon>
        <taxon>Lamiaceae</taxon>
        <taxon>Nepetoideae</taxon>
        <taxon>Mentheae</taxon>
        <taxon>Salviinae</taxon>
        <taxon>Salvia</taxon>
        <taxon>Salvia subgen. Calosphace</taxon>
        <taxon>core Calosphace</taxon>
    </lineage>
</organism>
<dbReference type="SUPFAM" id="SSF47699">
    <property type="entry name" value="Bifunctional inhibitor/lipid-transfer protein/seed storage 2S albumin"/>
    <property type="match status" value="1"/>
</dbReference>
<dbReference type="Gene3D" id="1.10.110.10">
    <property type="entry name" value="Plant lipid-transfer and hydrophobic proteins"/>
    <property type="match status" value="1"/>
</dbReference>
<accession>A0A8X8VZI7</accession>
<name>A0A8X8VZI7_SALSN</name>
<comment type="caution">
    <text evidence="3">The sequence shown here is derived from an EMBL/GenBank/DDBJ whole genome shotgun (WGS) entry which is preliminary data.</text>
</comment>
<keyword evidence="1" id="KW-0812">Transmembrane</keyword>
<reference evidence="3" key="2">
    <citation type="submission" date="2020-08" db="EMBL/GenBank/DDBJ databases">
        <title>Plant Genome Project.</title>
        <authorList>
            <person name="Zhang R.-G."/>
        </authorList>
    </citation>
    <scope>NUCLEOTIDE SEQUENCE</scope>
    <source>
        <strain evidence="3">Huo1</strain>
        <tissue evidence="3">Leaf</tissue>
    </source>
</reference>
<evidence type="ECO:0000313" key="4">
    <source>
        <dbReference type="Proteomes" id="UP000298416"/>
    </source>
</evidence>
<keyword evidence="1" id="KW-1133">Transmembrane helix</keyword>
<dbReference type="PANTHER" id="PTHR34287:SF2">
    <property type="match status" value="1"/>
</dbReference>
<dbReference type="EMBL" id="PNBA02000022">
    <property type="protein sequence ID" value="KAG6385290.1"/>
    <property type="molecule type" value="Genomic_DNA"/>
</dbReference>
<evidence type="ECO:0000256" key="1">
    <source>
        <dbReference type="SAM" id="Phobius"/>
    </source>
</evidence>
<protein>
    <recommendedName>
        <fullName evidence="2">Bifunctional inhibitor/plant lipid transfer protein/seed storage helical domain-containing protein</fullName>
    </recommendedName>
</protein>